<dbReference type="AlphaFoldDB" id="A0A2T0WA42"/>
<dbReference type="NCBIfam" id="TIGR03071">
    <property type="entry name" value="couple_hipA"/>
    <property type="match status" value="1"/>
</dbReference>
<accession>A0A2T0WA42</accession>
<evidence type="ECO:0000313" key="6">
    <source>
        <dbReference type="EMBL" id="PRY83571.1"/>
    </source>
</evidence>
<dbReference type="CDD" id="cd17808">
    <property type="entry name" value="HipA_Ec_like"/>
    <property type="match status" value="1"/>
</dbReference>
<dbReference type="Pfam" id="PF07804">
    <property type="entry name" value="HipA_C"/>
    <property type="match status" value="1"/>
</dbReference>
<gene>
    <name evidence="6" type="ORF">CLV74_13022</name>
</gene>
<proteinExistence type="inferred from homology"/>
<evidence type="ECO:0000256" key="2">
    <source>
        <dbReference type="ARBA" id="ARBA00022679"/>
    </source>
</evidence>
<dbReference type="EMBL" id="PVTQ01000030">
    <property type="protein sequence ID" value="PRY83571.1"/>
    <property type="molecule type" value="Genomic_DNA"/>
</dbReference>
<feature type="domain" description="HipA-like C-terminal" evidence="4">
    <location>
        <begin position="177"/>
        <end position="422"/>
    </location>
</feature>
<comment type="caution">
    <text evidence="6">The sequence shown here is derived from an EMBL/GenBank/DDBJ whole genome shotgun (WGS) entry which is preliminary data.</text>
</comment>
<keyword evidence="7" id="KW-1185">Reference proteome</keyword>
<protein>
    <submittedName>
        <fullName evidence="6">Serine/threonine-protein kinase HipA</fullName>
    </submittedName>
</protein>
<keyword evidence="3 6" id="KW-0418">Kinase</keyword>
<evidence type="ECO:0000259" key="4">
    <source>
        <dbReference type="Pfam" id="PF07804"/>
    </source>
</evidence>
<dbReference type="Proteomes" id="UP000238392">
    <property type="component" value="Unassembled WGS sequence"/>
</dbReference>
<organism evidence="6 7">
    <name type="scientific">Donghicola tyrosinivorans</name>
    <dbReference type="NCBI Taxonomy" id="1652492"/>
    <lineage>
        <taxon>Bacteria</taxon>
        <taxon>Pseudomonadati</taxon>
        <taxon>Pseudomonadota</taxon>
        <taxon>Alphaproteobacteria</taxon>
        <taxon>Rhodobacterales</taxon>
        <taxon>Roseobacteraceae</taxon>
        <taxon>Donghicola</taxon>
    </lineage>
</organism>
<feature type="domain" description="HipA N-terminal subdomain 1" evidence="5">
    <location>
        <begin position="35"/>
        <end position="133"/>
    </location>
</feature>
<evidence type="ECO:0000313" key="7">
    <source>
        <dbReference type="Proteomes" id="UP000238392"/>
    </source>
</evidence>
<evidence type="ECO:0000259" key="5">
    <source>
        <dbReference type="Pfam" id="PF13657"/>
    </source>
</evidence>
<dbReference type="PANTHER" id="PTHR37419">
    <property type="entry name" value="SERINE/THREONINE-PROTEIN KINASE TOXIN HIPA"/>
    <property type="match status" value="1"/>
</dbReference>
<evidence type="ECO:0000256" key="3">
    <source>
        <dbReference type="ARBA" id="ARBA00022777"/>
    </source>
</evidence>
<dbReference type="PANTHER" id="PTHR37419:SF1">
    <property type="entry name" value="SERINE_THREONINE-PROTEIN KINASE TOXIN HIPA"/>
    <property type="match status" value="1"/>
</dbReference>
<sequence length="460" mass="51041">MVSWRSEIALHPRVMANMARGVLRRPPPRRSKTVVWHGRDRVGTLTKATDGAISFAYDDRWLTHSGRFPIATSLSLFQQKWQGDIVMAVFDNLLPDAEGDLRAKIAERIGAPGRDVFSLLSELGRDCVGAFQFLPPGETPGTEDMDYRLIDETEMARDLQGLAVAPLAMGDDEDFRISIAGAQEKTAYLKIEGSWGKPRGITPTSHIFKTPMGILPGPEQIDLSDSVENELFCMTLAGELGLPVAKVDKLIIGGRPVLAVERFDRIWEDGALRRLPQEDCCQSLGIPSSQKYQRDGGPGIADIMELLRESDRPTEDRETFFAAQIFFYLIGASDGHAKNFSLRLRPGGGLRLAPLYDILSLAPVIAAGRLQRKRFRMAMSIDGHYGIDEITPRHFEAEGRANRMQSGRATELLRNFATRLPAALDRTVEILGHLVPERVSKPICLEAGQRAAMIKELLKQ</sequence>
<dbReference type="Pfam" id="PF13657">
    <property type="entry name" value="Couple_hipA"/>
    <property type="match status" value="1"/>
</dbReference>
<dbReference type="GO" id="GO:0005829">
    <property type="term" value="C:cytosol"/>
    <property type="evidence" value="ECO:0007669"/>
    <property type="project" value="TreeGrafter"/>
</dbReference>
<dbReference type="InterPro" id="IPR052028">
    <property type="entry name" value="HipA_Ser/Thr_kinase"/>
</dbReference>
<dbReference type="InterPro" id="IPR017508">
    <property type="entry name" value="HipA_N1"/>
</dbReference>
<name>A0A2T0WA42_9RHOB</name>
<dbReference type="InterPro" id="IPR012893">
    <property type="entry name" value="HipA-like_C"/>
</dbReference>
<reference evidence="6 7" key="1">
    <citation type="submission" date="2018-03" db="EMBL/GenBank/DDBJ databases">
        <title>Genomic Encyclopedia of Archaeal and Bacterial Type Strains, Phase II (KMG-II): from individual species to whole genera.</title>
        <authorList>
            <person name="Goeker M."/>
        </authorList>
    </citation>
    <scope>NUCLEOTIDE SEQUENCE [LARGE SCALE GENOMIC DNA]</scope>
    <source>
        <strain evidence="6 7">DSM 100212</strain>
    </source>
</reference>
<evidence type="ECO:0000256" key="1">
    <source>
        <dbReference type="ARBA" id="ARBA00010164"/>
    </source>
</evidence>
<dbReference type="GO" id="GO:0004674">
    <property type="term" value="F:protein serine/threonine kinase activity"/>
    <property type="evidence" value="ECO:0007669"/>
    <property type="project" value="TreeGrafter"/>
</dbReference>
<comment type="similarity">
    <text evidence="1">Belongs to the HipA Ser/Thr kinase family.</text>
</comment>
<keyword evidence="2" id="KW-0808">Transferase</keyword>